<accession>A0A8B7MZA2</accession>
<name>A0A8B7MZA2_HYAAZ</name>
<sequence length="176" mass="18365">MLLLVAVLLLAGSAAAESPGPSNLLGCNNGWKASAWMAGTGNLNTVASTGLYNIVYRDGKAAESAFSCPQLSLNAAGGTYTYNYKNSAGALVSQTGNLTWTADPGYFDLQGMKTGHLGTDCGWFQSTCTARLYPFDAAPNGLLLKACTGWFIFAAQTAYYLVPSSTASTNNPCNNC</sequence>
<keyword evidence="2" id="KW-1185">Reference proteome</keyword>
<keyword evidence="1" id="KW-0732">Signal</keyword>
<dbReference type="GeneID" id="108664510"/>
<dbReference type="KEGG" id="hazt:108664510"/>
<dbReference type="AlphaFoldDB" id="A0A8B7MZA2"/>
<organism evidence="2 3">
    <name type="scientific">Hyalella azteca</name>
    <name type="common">Amphipod</name>
    <dbReference type="NCBI Taxonomy" id="294128"/>
    <lineage>
        <taxon>Eukaryota</taxon>
        <taxon>Metazoa</taxon>
        <taxon>Ecdysozoa</taxon>
        <taxon>Arthropoda</taxon>
        <taxon>Crustacea</taxon>
        <taxon>Multicrustacea</taxon>
        <taxon>Malacostraca</taxon>
        <taxon>Eumalacostraca</taxon>
        <taxon>Peracarida</taxon>
        <taxon>Amphipoda</taxon>
        <taxon>Senticaudata</taxon>
        <taxon>Talitrida</taxon>
        <taxon>Talitroidea</taxon>
        <taxon>Hyalellidae</taxon>
        <taxon>Hyalella</taxon>
    </lineage>
</organism>
<gene>
    <name evidence="3" type="primary">LOC108664510</name>
</gene>
<evidence type="ECO:0000313" key="2">
    <source>
        <dbReference type="Proteomes" id="UP000694843"/>
    </source>
</evidence>
<proteinExistence type="predicted"/>
<dbReference type="Proteomes" id="UP000694843">
    <property type="component" value="Unplaced"/>
</dbReference>
<dbReference type="RefSeq" id="XP_018006593.1">
    <property type="nucleotide sequence ID" value="XM_018151104.2"/>
</dbReference>
<feature type="signal peptide" evidence="1">
    <location>
        <begin position="1"/>
        <end position="16"/>
    </location>
</feature>
<evidence type="ECO:0000313" key="3">
    <source>
        <dbReference type="RefSeq" id="XP_018006593.1"/>
    </source>
</evidence>
<evidence type="ECO:0000256" key="1">
    <source>
        <dbReference type="SAM" id="SignalP"/>
    </source>
</evidence>
<reference evidence="3" key="1">
    <citation type="submission" date="2025-08" db="UniProtKB">
        <authorList>
            <consortium name="RefSeq"/>
        </authorList>
    </citation>
    <scope>IDENTIFICATION</scope>
    <source>
        <tissue evidence="3">Whole organism</tissue>
    </source>
</reference>
<protein>
    <submittedName>
        <fullName evidence="3">Uncharacterized protein LOC108664510</fullName>
    </submittedName>
</protein>
<feature type="chain" id="PRO_5034015616" evidence="1">
    <location>
        <begin position="17"/>
        <end position="176"/>
    </location>
</feature>